<evidence type="ECO:0000313" key="1">
    <source>
        <dbReference type="EMBL" id="MBO1915902.1"/>
    </source>
</evidence>
<organism evidence="1 2">
    <name type="scientific">Providencia rettgeri</name>
    <dbReference type="NCBI Taxonomy" id="587"/>
    <lineage>
        <taxon>Bacteria</taxon>
        <taxon>Pseudomonadati</taxon>
        <taxon>Pseudomonadota</taxon>
        <taxon>Gammaproteobacteria</taxon>
        <taxon>Enterobacterales</taxon>
        <taxon>Morganellaceae</taxon>
        <taxon>Providencia</taxon>
    </lineage>
</organism>
<dbReference type="Proteomes" id="UP000664477">
    <property type="component" value="Unassembled WGS sequence"/>
</dbReference>
<evidence type="ECO:0000313" key="2">
    <source>
        <dbReference type="Proteomes" id="UP000664477"/>
    </source>
</evidence>
<gene>
    <name evidence="1" type="ORF">J4727_03900</name>
</gene>
<proteinExistence type="predicted"/>
<dbReference type="EMBL" id="JAGETQ010000011">
    <property type="protein sequence ID" value="MBO1915902.1"/>
    <property type="molecule type" value="Genomic_DNA"/>
</dbReference>
<accession>A0A939NEY0</accession>
<name>A0A939NEY0_PRORE</name>
<sequence>MEQAVEPVEKQNPIIDFRRLAERFGFGDVFNKPIEHYIDACLVGSGITRQMLKRPSTSRRRRLDSFQRRYF</sequence>
<reference evidence="1" key="1">
    <citation type="submission" date="2021-03" db="EMBL/GenBank/DDBJ databases">
        <title>Molecular epidemiology and mechanisms of colistin and carbapenem resistance in Enterobacteriaceae from clinical isolates, the environment and porcine samples in Pretoria, South Africa.</title>
        <authorList>
            <person name="Bogoshi D."/>
            <person name="Mbelle N.M."/>
            <person name="Naidoo V."/>
            <person name="Osei Sekyere J."/>
        </authorList>
    </citation>
    <scope>NUCLEOTIDE SEQUENCE</scope>
    <source>
        <strain evidence="1">C052</strain>
    </source>
</reference>
<dbReference type="AlphaFoldDB" id="A0A939NEY0"/>
<protein>
    <submittedName>
        <fullName evidence="1">Uncharacterized protein</fullName>
    </submittedName>
</protein>
<comment type="caution">
    <text evidence="1">The sequence shown here is derived from an EMBL/GenBank/DDBJ whole genome shotgun (WGS) entry which is preliminary data.</text>
</comment>